<evidence type="ECO:0000313" key="1">
    <source>
        <dbReference type="EMBL" id="KAK7056652.1"/>
    </source>
</evidence>
<sequence length="197" mass="22663">MSISPPVLGLKVLHSRGQYAGLVAFFKFCDGEEPPPIYLFIHRYPNTISEVSSWLDECIPTHFWSFDETGQNQMSWDECEEWGLPYLIPYFNDIFGDDDAILETWPTEVYNALREWQIVQGFDPTTADFARHLGYPELEIMSMPKKTNTQSEQAQRSFSILYYPDEFAYTSDPDKENKPTSSWWEAIAGSGISAFAL</sequence>
<evidence type="ECO:0008006" key="3">
    <source>
        <dbReference type="Google" id="ProtNLM"/>
    </source>
</evidence>
<keyword evidence="2" id="KW-1185">Reference proteome</keyword>
<name>A0AAW0DYI5_9AGAR</name>
<dbReference type="Proteomes" id="UP001383192">
    <property type="component" value="Unassembled WGS sequence"/>
</dbReference>
<reference evidence="1 2" key="1">
    <citation type="submission" date="2024-01" db="EMBL/GenBank/DDBJ databases">
        <title>A draft genome for a cacao thread blight-causing isolate of Paramarasmius palmivorus.</title>
        <authorList>
            <person name="Baruah I.K."/>
            <person name="Bukari Y."/>
            <person name="Amoako-Attah I."/>
            <person name="Meinhardt L.W."/>
            <person name="Bailey B.A."/>
            <person name="Cohen S.P."/>
        </authorList>
    </citation>
    <scope>NUCLEOTIDE SEQUENCE [LARGE SCALE GENOMIC DNA]</scope>
    <source>
        <strain evidence="1 2">GH-12</strain>
    </source>
</reference>
<organism evidence="1 2">
    <name type="scientific">Paramarasmius palmivorus</name>
    <dbReference type="NCBI Taxonomy" id="297713"/>
    <lineage>
        <taxon>Eukaryota</taxon>
        <taxon>Fungi</taxon>
        <taxon>Dikarya</taxon>
        <taxon>Basidiomycota</taxon>
        <taxon>Agaricomycotina</taxon>
        <taxon>Agaricomycetes</taxon>
        <taxon>Agaricomycetidae</taxon>
        <taxon>Agaricales</taxon>
        <taxon>Marasmiineae</taxon>
        <taxon>Marasmiaceae</taxon>
        <taxon>Paramarasmius</taxon>
    </lineage>
</organism>
<dbReference type="AlphaFoldDB" id="A0AAW0DYI5"/>
<protein>
    <recommendedName>
        <fullName evidence="3">Sulfotransferase</fullName>
    </recommendedName>
</protein>
<proteinExistence type="predicted"/>
<evidence type="ECO:0000313" key="2">
    <source>
        <dbReference type="Proteomes" id="UP001383192"/>
    </source>
</evidence>
<accession>A0AAW0DYI5</accession>
<comment type="caution">
    <text evidence="1">The sequence shown here is derived from an EMBL/GenBank/DDBJ whole genome shotgun (WGS) entry which is preliminary data.</text>
</comment>
<dbReference type="EMBL" id="JAYKXP010000006">
    <property type="protein sequence ID" value="KAK7056652.1"/>
    <property type="molecule type" value="Genomic_DNA"/>
</dbReference>
<gene>
    <name evidence="1" type="ORF">VNI00_002369</name>
</gene>